<gene>
    <name evidence="2" type="ORF">D3Z39_09980</name>
</gene>
<organism evidence="2 3">
    <name type="scientific">Anaerotruncus colihominis</name>
    <dbReference type="NCBI Taxonomy" id="169435"/>
    <lineage>
        <taxon>Bacteria</taxon>
        <taxon>Bacillati</taxon>
        <taxon>Bacillota</taxon>
        <taxon>Clostridia</taxon>
        <taxon>Eubacteriales</taxon>
        <taxon>Oscillospiraceae</taxon>
        <taxon>Anaerotruncus</taxon>
    </lineage>
</organism>
<dbReference type="Proteomes" id="UP000446348">
    <property type="component" value="Unassembled WGS sequence"/>
</dbReference>
<accession>A0A845RK47</accession>
<evidence type="ECO:0000259" key="1">
    <source>
        <dbReference type="PROSITE" id="PS50104"/>
    </source>
</evidence>
<proteinExistence type="predicted"/>
<protein>
    <submittedName>
        <fullName evidence="2">TIR domain-containing protein</fullName>
    </submittedName>
</protein>
<reference evidence="2 3" key="1">
    <citation type="submission" date="2018-08" db="EMBL/GenBank/DDBJ databases">
        <title>Murine metabolic-syndrome-specific gut microbial biobank.</title>
        <authorList>
            <person name="Liu C."/>
        </authorList>
    </citation>
    <scope>NUCLEOTIDE SEQUENCE [LARGE SCALE GENOMIC DNA]</scope>
    <source>
        <strain evidence="2 3">X69</strain>
    </source>
</reference>
<dbReference type="Gene3D" id="3.40.50.10140">
    <property type="entry name" value="Toll/interleukin-1 receptor homology (TIR) domain"/>
    <property type="match status" value="1"/>
</dbReference>
<evidence type="ECO:0000313" key="2">
    <source>
        <dbReference type="EMBL" id="NBI79195.1"/>
    </source>
</evidence>
<dbReference type="PROSITE" id="PS50104">
    <property type="entry name" value="TIR"/>
    <property type="match status" value="1"/>
</dbReference>
<dbReference type="InterPro" id="IPR011990">
    <property type="entry name" value="TPR-like_helical_dom_sf"/>
</dbReference>
<dbReference type="Gene3D" id="1.25.40.10">
    <property type="entry name" value="Tetratricopeptide repeat domain"/>
    <property type="match status" value="1"/>
</dbReference>
<dbReference type="SUPFAM" id="SSF52200">
    <property type="entry name" value="Toll/Interleukin receptor TIR domain"/>
    <property type="match status" value="1"/>
</dbReference>
<dbReference type="InterPro" id="IPR035897">
    <property type="entry name" value="Toll_tir_struct_dom_sf"/>
</dbReference>
<evidence type="ECO:0000313" key="3">
    <source>
        <dbReference type="Proteomes" id="UP000446348"/>
    </source>
</evidence>
<dbReference type="OrthoDB" id="8435646at2"/>
<dbReference type="RefSeq" id="WP_160209968.1">
    <property type="nucleotide sequence ID" value="NZ_QXWZ01000016.1"/>
</dbReference>
<dbReference type="GO" id="GO:0007165">
    <property type="term" value="P:signal transduction"/>
    <property type="evidence" value="ECO:0007669"/>
    <property type="project" value="InterPro"/>
</dbReference>
<feature type="domain" description="TIR" evidence="1">
    <location>
        <begin position="3"/>
        <end position="140"/>
    </location>
</feature>
<comment type="caution">
    <text evidence="2">The sequence shown here is derived from an EMBL/GenBank/DDBJ whole genome shotgun (WGS) entry which is preliminary data.</text>
</comment>
<dbReference type="EMBL" id="QXWZ01000016">
    <property type="protein sequence ID" value="NBI79195.1"/>
    <property type="molecule type" value="Genomic_DNA"/>
</dbReference>
<dbReference type="AlphaFoldDB" id="A0A845RK47"/>
<dbReference type="SUPFAM" id="SSF48452">
    <property type="entry name" value="TPR-like"/>
    <property type="match status" value="1"/>
</dbReference>
<sequence>MEQLGKVFLSHKSEDKDYVRYVAEKIGVDRCHYDEYTFESGMKTLDEIIMALDSTDLFVLFISDKALNSDWVTRERGRAHTLLKQGKLRQIYPIIIDPDPNILHSDKRIPAWMRNHYNIRKILSPKLAVQKIRARMRELTWEINPLIRSEQVYFFGRNQEIEAFEQRRGNLDRPELVCCVASGFEGIGRKRYMDHCLKKANILRPSHSYNLIQMEMHESAEDFILKLSNLCAGEDTPTSVMALKSTGEKSTRVAELLTLLQKNREVVFVDDSGTLITPIGEMVGWLKDALTRISPRFVLGIASKYHLKGSKCLPSVFQVHLGELNKSDRTNMLREYSTQQGYELNREILHDISKLLTGYPAQIFWAVALLEEYGEATISKHFHEIVEYSSDKAEAILHYFDEDEKAMGFLTYLSQFELISTDMLNKAFELDDQLVEIYERFHSLSICYLYGSNGEMIRVSDVIRDYIERMQNKLPEQYKRIIDEMVKASINESLFEDTDLASYYAVMKQKLLHGEVIDSNQVLPSLYIRTIVELYNRKQYRKACILCEKLIEQQADQNFEIDLRRTLYIYLCQSLAREHNIKFNVYINDSVLSKVDKLYLRGFYCRIDSKPKNAIDLLTQALTLDGNRAQIRRELVNAYILSEDYDSALQYSRENYQRDSLNPYHAQSYFRCLINQPNAQDYKEEMKSILNMIKRNRTPKAQQMSATMEAQYVAEFEHDQTSAFGILEHAMIDADDSKVYLLLTKFDIAFKYGDIIVAQDTFCDLEKEIRKYSYFQNALTIRSARLIKLKKGPITKIENELYKLSHLPESALIKLQQQLLG</sequence>
<dbReference type="Pfam" id="PF13676">
    <property type="entry name" value="TIR_2"/>
    <property type="match status" value="1"/>
</dbReference>
<dbReference type="InterPro" id="IPR000157">
    <property type="entry name" value="TIR_dom"/>
</dbReference>
<name>A0A845RK47_9FIRM</name>